<dbReference type="PANTHER" id="PTHR31339">
    <property type="entry name" value="PECTIN LYASE-RELATED"/>
    <property type="match status" value="1"/>
</dbReference>
<accession>A0AAE3M450</accession>
<protein>
    <submittedName>
        <fullName evidence="4">Glycoside hydrolase family 28 protein</fullName>
    </submittedName>
</protein>
<dbReference type="EMBL" id="JAPDPJ010000020">
    <property type="protein sequence ID" value="MCW3786877.1"/>
    <property type="molecule type" value="Genomic_DNA"/>
</dbReference>
<evidence type="ECO:0000313" key="4">
    <source>
        <dbReference type="EMBL" id="MCW3786877.1"/>
    </source>
</evidence>
<evidence type="ECO:0000256" key="1">
    <source>
        <dbReference type="SAM" id="SignalP"/>
    </source>
</evidence>
<dbReference type="InterPro" id="IPR012334">
    <property type="entry name" value="Pectin_lyas_fold"/>
</dbReference>
<dbReference type="Gene3D" id="2.160.20.10">
    <property type="entry name" value="Single-stranded right-handed beta-helix, Pectin lyase-like"/>
    <property type="match status" value="1"/>
</dbReference>
<dbReference type="Pfam" id="PF13229">
    <property type="entry name" value="Beta_helix"/>
    <property type="match status" value="1"/>
</dbReference>
<proteinExistence type="predicted"/>
<keyword evidence="4" id="KW-0378">Hydrolase</keyword>
<sequence length="477" mass="52222">MRLIFTFLIILGSFSINAAIHNVKDYGAKGDGETIDSPAINKAIDAAVKDGGGTIYVPAGTYACYSIRLKSNITLWIESGAVIQAAFPTETTGYDEAEPNPDNPFQDFGHSHWQNSLLWAIGEHDITICGAGLIYGKGLSREESRLPGVGNKVISLKECYNVTVKDVSMKHCGHFAILATGVDNLHVLNVKVDTNRDGFDIDCCKNVRITDCTVNCPWDDAIVLKASYGLGYFKDTENVTISGCYVSGFDKGSVLAGKWETDEAVAPDHGSNTGRIKLGTESSGGFKNIAITNCIFERSRGLAIEAVDGGWLEDVVVSNITMRNIGNSPFFIRLGGRQRSPKGTPVGKLRRLQISNVNVYDADSRFSSIISGIPGHQVEEVSFSNINIHYKGGFSEEDGKIKPTESIKNYPEPWMFGTIPASGFYVRHAKDIFFDNIRFYFEKDDGRPLFILDDAKNVDATNIRVEGKLISNPIQTE</sequence>
<dbReference type="Pfam" id="PF12708">
    <property type="entry name" value="Pect-lyase_RHGA_epim"/>
    <property type="match status" value="1"/>
</dbReference>
<dbReference type="InterPro" id="IPR024535">
    <property type="entry name" value="RHGA/B-epi-like_pectate_lyase"/>
</dbReference>
<dbReference type="SUPFAM" id="SSF51126">
    <property type="entry name" value="Pectin lyase-like"/>
    <property type="match status" value="1"/>
</dbReference>
<evidence type="ECO:0000259" key="2">
    <source>
        <dbReference type="Pfam" id="PF12708"/>
    </source>
</evidence>
<dbReference type="InterPro" id="IPR039448">
    <property type="entry name" value="Beta_helix"/>
</dbReference>
<gene>
    <name evidence="4" type="ORF">OM075_10390</name>
</gene>
<feature type="chain" id="PRO_5042059374" evidence="1">
    <location>
        <begin position="19"/>
        <end position="477"/>
    </location>
</feature>
<name>A0AAE3M450_9BACT</name>
<comment type="caution">
    <text evidence="4">The sequence shown here is derived from an EMBL/GenBank/DDBJ whole genome shotgun (WGS) entry which is preliminary data.</text>
</comment>
<organism evidence="4 5">
    <name type="scientific">Plebeiibacterium sediminum</name>
    <dbReference type="NCBI Taxonomy" id="2992112"/>
    <lineage>
        <taxon>Bacteria</taxon>
        <taxon>Pseudomonadati</taxon>
        <taxon>Bacteroidota</taxon>
        <taxon>Bacteroidia</taxon>
        <taxon>Marinilabiliales</taxon>
        <taxon>Marinilabiliaceae</taxon>
        <taxon>Plebeiibacterium</taxon>
    </lineage>
</organism>
<dbReference type="GO" id="GO:0016787">
    <property type="term" value="F:hydrolase activity"/>
    <property type="evidence" value="ECO:0007669"/>
    <property type="project" value="UniProtKB-KW"/>
</dbReference>
<dbReference type="SMART" id="SM00710">
    <property type="entry name" value="PbH1"/>
    <property type="match status" value="6"/>
</dbReference>
<feature type="domain" description="Right handed beta helix" evidence="3">
    <location>
        <begin position="153"/>
        <end position="255"/>
    </location>
</feature>
<feature type="domain" description="Rhamnogalacturonase A/B/Epimerase-like pectate lyase" evidence="2">
    <location>
        <begin position="21"/>
        <end position="76"/>
    </location>
</feature>
<evidence type="ECO:0000313" key="5">
    <source>
        <dbReference type="Proteomes" id="UP001209229"/>
    </source>
</evidence>
<feature type="signal peptide" evidence="1">
    <location>
        <begin position="1"/>
        <end position="18"/>
    </location>
</feature>
<dbReference type="RefSeq" id="WP_301190441.1">
    <property type="nucleotide sequence ID" value="NZ_JAPDPJ010000020.1"/>
</dbReference>
<keyword evidence="1" id="KW-0732">Signal</keyword>
<dbReference type="PANTHER" id="PTHR31339:SF9">
    <property type="entry name" value="PLASMIN AND FIBRONECTIN-BINDING PROTEIN A"/>
    <property type="match status" value="1"/>
</dbReference>
<dbReference type="InterPro" id="IPR011050">
    <property type="entry name" value="Pectin_lyase_fold/virulence"/>
</dbReference>
<keyword evidence="5" id="KW-1185">Reference proteome</keyword>
<dbReference type="InterPro" id="IPR006626">
    <property type="entry name" value="PbH1"/>
</dbReference>
<reference evidence="4" key="1">
    <citation type="submission" date="2022-10" db="EMBL/GenBank/DDBJ databases">
        <authorList>
            <person name="Yu W.X."/>
        </authorList>
    </citation>
    <scope>NUCLEOTIDE SEQUENCE</scope>
    <source>
        <strain evidence="4">AAT</strain>
    </source>
</reference>
<evidence type="ECO:0000259" key="3">
    <source>
        <dbReference type="Pfam" id="PF13229"/>
    </source>
</evidence>
<dbReference type="AlphaFoldDB" id="A0AAE3M450"/>
<dbReference type="InterPro" id="IPR051801">
    <property type="entry name" value="GH28_Enzymes"/>
</dbReference>
<dbReference type="Proteomes" id="UP001209229">
    <property type="component" value="Unassembled WGS sequence"/>
</dbReference>